<evidence type="ECO:0000256" key="2">
    <source>
        <dbReference type="ARBA" id="ARBA00023012"/>
    </source>
</evidence>
<feature type="DNA-binding region" description="OmpR/PhoB-type" evidence="5">
    <location>
        <begin position="136"/>
        <end position="233"/>
    </location>
</feature>
<gene>
    <name evidence="8" type="ORF">EFA69_05400</name>
</gene>
<dbReference type="GO" id="GO:0006355">
    <property type="term" value="P:regulation of DNA-templated transcription"/>
    <property type="evidence" value="ECO:0007669"/>
    <property type="project" value="InterPro"/>
</dbReference>
<dbReference type="InterPro" id="IPR011006">
    <property type="entry name" value="CheY-like_superfamily"/>
</dbReference>
<dbReference type="Pfam" id="PF00486">
    <property type="entry name" value="Trans_reg_C"/>
    <property type="match status" value="1"/>
</dbReference>
<evidence type="ECO:0000313" key="8">
    <source>
        <dbReference type="EMBL" id="RNI31946.1"/>
    </source>
</evidence>
<evidence type="ECO:0000256" key="3">
    <source>
        <dbReference type="ARBA" id="ARBA00023125"/>
    </source>
</evidence>
<feature type="domain" description="OmpR/PhoB-type" evidence="7">
    <location>
        <begin position="136"/>
        <end position="233"/>
    </location>
</feature>
<dbReference type="InterPro" id="IPR039420">
    <property type="entry name" value="WalR-like"/>
</dbReference>
<organism evidence="8 9">
    <name type="scientific">Rufibacter immobilis</name>
    <dbReference type="NCBI Taxonomy" id="1348778"/>
    <lineage>
        <taxon>Bacteria</taxon>
        <taxon>Pseudomonadati</taxon>
        <taxon>Bacteroidota</taxon>
        <taxon>Cytophagia</taxon>
        <taxon>Cytophagales</taxon>
        <taxon>Hymenobacteraceae</taxon>
        <taxon>Rufibacter</taxon>
    </lineage>
</organism>
<accession>A0A3M9N2J1</accession>
<keyword evidence="2" id="KW-0902">Two-component regulatory system</keyword>
<dbReference type="PANTHER" id="PTHR48111:SF40">
    <property type="entry name" value="PHOSPHATE REGULON TRANSCRIPTIONAL REGULATORY PROTEIN PHOB"/>
    <property type="match status" value="1"/>
</dbReference>
<dbReference type="PROSITE" id="PS50110">
    <property type="entry name" value="RESPONSE_REGULATORY"/>
    <property type="match status" value="1"/>
</dbReference>
<dbReference type="Gene3D" id="1.10.10.10">
    <property type="entry name" value="Winged helix-like DNA-binding domain superfamily/Winged helix DNA-binding domain"/>
    <property type="match status" value="1"/>
</dbReference>
<feature type="modified residue" description="4-aspartylphosphate" evidence="4">
    <location>
        <position position="52"/>
    </location>
</feature>
<dbReference type="PANTHER" id="PTHR48111">
    <property type="entry name" value="REGULATOR OF RPOS"/>
    <property type="match status" value="1"/>
</dbReference>
<comment type="caution">
    <text evidence="8">The sequence shown here is derived from an EMBL/GenBank/DDBJ whole genome shotgun (WGS) entry which is preliminary data.</text>
</comment>
<dbReference type="Proteomes" id="UP000271010">
    <property type="component" value="Unassembled WGS sequence"/>
</dbReference>
<feature type="domain" description="Response regulatory" evidence="6">
    <location>
        <begin position="3"/>
        <end position="117"/>
    </location>
</feature>
<evidence type="ECO:0000256" key="4">
    <source>
        <dbReference type="PROSITE-ProRule" id="PRU00169"/>
    </source>
</evidence>
<dbReference type="PROSITE" id="PS51755">
    <property type="entry name" value="OMPR_PHOB"/>
    <property type="match status" value="1"/>
</dbReference>
<dbReference type="InterPro" id="IPR001867">
    <property type="entry name" value="OmpR/PhoB-type_DNA-bd"/>
</dbReference>
<evidence type="ECO:0000256" key="5">
    <source>
        <dbReference type="PROSITE-ProRule" id="PRU01091"/>
    </source>
</evidence>
<dbReference type="GO" id="GO:0000156">
    <property type="term" value="F:phosphorelay response regulator activity"/>
    <property type="evidence" value="ECO:0007669"/>
    <property type="project" value="TreeGrafter"/>
</dbReference>
<dbReference type="GO" id="GO:0005829">
    <property type="term" value="C:cytosol"/>
    <property type="evidence" value="ECO:0007669"/>
    <property type="project" value="TreeGrafter"/>
</dbReference>
<dbReference type="CDD" id="cd00383">
    <property type="entry name" value="trans_reg_C"/>
    <property type="match status" value="1"/>
</dbReference>
<dbReference type="SUPFAM" id="SSF46894">
    <property type="entry name" value="C-terminal effector domain of the bipartite response regulators"/>
    <property type="match status" value="1"/>
</dbReference>
<sequence length="238" mass="26844">MAHLLLVEDDPNLGFLLQDSLESAGYTVTLCPDGEAGLNALSAARYDLCVLDVMLPKLDGFSVARQMRQRQVDVPFMFLTAKALKADRLQGFELGCDDYLTKPFGLEELVYRVKAILRRTAQVPQPAPLEKLPAPAETIRFGASVLEFQNLLLHVGGHTHTLTHREAELLRLFAQHPQQLLKREDILQRLWQDDGYFVGRSLDVFISRLRKYLQPDAHLKITTVHGRGYKLEVTGPDV</sequence>
<proteinExistence type="predicted"/>
<dbReference type="GO" id="GO:0032993">
    <property type="term" value="C:protein-DNA complex"/>
    <property type="evidence" value="ECO:0007669"/>
    <property type="project" value="TreeGrafter"/>
</dbReference>
<dbReference type="GO" id="GO:0000976">
    <property type="term" value="F:transcription cis-regulatory region binding"/>
    <property type="evidence" value="ECO:0007669"/>
    <property type="project" value="TreeGrafter"/>
</dbReference>
<dbReference type="InterPro" id="IPR001789">
    <property type="entry name" value="Sig_transdc_resp-reg_receiver"/>
</dbReference>
<dbReference type="Pfam" id="PF00072">
    <property type="entry name" value="Response_reg"/>
    <property type="match status" value="1"/>
</dbReference>
<keyword evidence="3 5" id="KW-0238">DNA-binding</keyword>
<dbReference type="RefSeq" id="WP_123132082.1">
    <property type="nucleotide sequence ID" value="NZ_RJJE01000003.1"/>
</dbReference>
<dbReference type="Gene3D" id="3.40.50.2300">
    <property type="match status" value="1"/>
</dbReference>
<protein>
    <submittedName>
        <fullName evidence="8">DNA-binding response regulator</fullName>
    </submittedName>
</protein>
<dbReference type="Gene3D" id="6.10.250.690">
    <property type="match status" value="1"/>
</dbReference>
<dbReference type="SMART" id="SM00448">
    <property type="entry name" value="REC"/>
    <property type="match status" value="1"/>
</dbReference>
<evidence type="ECO:0000259" key="7">
    <source>
        <dbReference type="PROSITE" id="PS51755"/>
    </source>
</evidence>
<dbReference type="InterPro" id="IPR016032">
    <property type="entry name" value="Sig_transdc_resp-reg_C-effctor"/>
</dbReference>
<evidence type="ECO:0000256" key="1">
    <source>
        <dbReference type="ARBA" id="ARBA00022553"/>
    </source>
</evidence>
<name>A0A3M9N2J1_9BACT</name>
<dbReference type="OrthoDB" id="9774822at2"/>
<keyword evidence="1 4" id="KW-0597">Phosphoprotein</keyword>
<evidence type="ECO:0000313" key="9">
    <source>
        <dbReference type="Proteomes" id="UP000271010"/>
    </source>
</evidence>
<dbReference type="AlphaFoldDB" id="A0A3M9N2J1"/>
<dbReference type="SMART" id="SM00862">
    <property type="entry name" value="Trans_reg_C"/>
    <property type="match status" value="1"/>
</dbReference>
<reference evidence="8 9" key="1">
    <citation type="submission" date="2018-11" db="EMBL/GenBank/DDBJ databases">
        <title>Rufibacter latericius sp. nov., isolated from water in Baiyang Lake.</title>
        <authorList>
            <person name="Yang Y."/>
        </authorList>
    </citation>
    <scope>NUCLEOTIDE SEQUENCE [LARGE SCALE GENOMIC DNA]</scope>
    <source>
        <strain evidence="8 9">MCC P1</strain>
    </source>
</reference>
<keyword evidence="9" id="KW-1185">Reference proteome</keyword>
<dbReference type="SUPFAM" id="SSF52172">
    <property type="entry name" value="CheY-like"/>
    <property type="match status" value="1"/>
</dbReference>
<dbReference type="InterPro" id="IPR036388">
    <property type="entry name" value="WH-like_DNA-bd_sf"/>
</dbReference>
<dbReference type="EMBL" id="RJJE01000003">
    <property type="protein sequence ID" value="RNI31946.1"/>
    <property type="molecule type" value="Genomic_DNA"/>
</dbReference>
<evidence type="ECO:0000259" key="6">
    <source>
        <dbReference type="PROSITE" id="PS50110"/>
    </source>
</evidence>
<dbReference type="CDD" id="cd17574">
    <property type="entry name" value="REC_OmpR"/>
    <property type="match status" value="1"/>
</dbReference>